<reference evidence="1 2" key="1">
    <citation type="journal article" date="2014" name="Acta Crystallogr. D">
        <title>Structure-based characterization and antifreeze properties of a hyperactive ice-binding protein from the Antarctic bacterium Flavobacterium frigoris PS1.</title>
        <authorList>
            <person name="Do H."/>
            <person name="Kim S.J."/>
            <person name="Kim H.J."/>
            <person name="Lee J.H."/>
        </authorList>
    </citation>
    <scope>NUCLEOTIDE SEQUENCE [LARGE SCALE GENOMIC DNA]</scope>
    <source>
        <strain evidence="1 2">PS1</strain>
    </source>
</reference>
<evidence type="ECO:0000313" key="2">
    <source>
        <dbReference type="Proteomes" id="UP000005566"/>
    </source>
</evidence>
<name>H7FSA9_FLAFP</name>
<dbReference type="Proteomes" id="UP000005566">
    <property type="component" value="Unassembled WGS sequence"/>
</dbReference>
<gene>
    <name evidence="1" type="ORF">HJ01_02328</name>
</gene>
<accession>H7FSA9</accession>
<evidence type="ECO:0000313" key="1">
    <source>
        <dbReference type="EMBL" id="EIA08606.1"/>
    </source>
</evidence>
<dbReference type="EMBL" id="AHKF01000018">
    <property type="protein sequence ID" value="EIA08606.1"/>
    <property type="molecule type" value="Genomic_DNA"/>
</dbReference>
<dbReference type="PATRIC" id="fig|1086011.3.peg.2280"/>
<proteinExistence type="predicted"/>
<protein>
    <submittedName>
        <fullName evidence="1">Uncharacterized protein</fullName>
    </submittedName>
</protein>
<comment type="caution">
    <text evidence="1">The sequence shown here is derived from an EMBL/GenBank/DDBJ whole genome shotgun (WGS) entry which is preliminary data.</text>
</comment>
<organism evidence="1 2">
    <name type="scientific">Flavobacterium frigoris (strain PS1)</name>
    <dbReference type="NCBI Taxonomy" id="1086011"/>
    <lineage>
        <taxon>Bacteria</taxon>
        <taxon>Pseudomonadati</taxon>
        <taxon>Bacteroidota</taxon>
        <taxon>Flavobacteriia</taxon>
        <taxon>Flavobacteriales</taxon>
        <taxon>Flavobacteriaceae</taxon>
        <taxon>Flavobacterium</taxon>
    </lineage>
</organism>
<sequence>MVAVRLPQPRHGAPHTQKKFLALKTGTTFFAACGAWGV</sequence>
<dbReference type="AlphaFoldDB" id="H7FSA9"/>
<keyword evidence="2" id="KW-1185">Reference proteome</keyword>